<dbReference type="Proteomes" id="UP000332933">
    <property type="component" value="Unassembled WGS sequence"/>
</dbReference>
<dbReference type="InterPro" id="IPR019387">
    <property type="entry name" value="SAYSvFN_dom"/>
</dbReference>
<evidence type="ECO:0000313" key="4">
    <source>
        <dbReference type="EMBL" id="KAF0691843.1"/>
    </source>
</evidence>
<dbReference type="Pfam" id="PF10260">
    <property type="entry name" value="SAYSvFN"/>
    <property type="match status" value="1"/>
</dbReference>
<feature type="transmembrane region" description="Helical" evidence="2">
    <location>
        <begin position="68"/>
        <end position="86"/>
    </location>
</feature>
<evidence type="ECO:0000313" key="5">
    <source>
        <dbReference type="EMBL" id="VFT93758.1"/>
    </source>
</evidence>
<feature type="domain" description="SAYSvFN" evidence="3">
    <location>
        <begin position="52"/>
        <end position="131"/>
    </location>
</feature>
<dbReference type="EMBL" id="VJMH01006016">
    <property type="protein sequence ID" value="KAF0691843.1"/>
    <property type="molecule type" value="Genomic_DNA"/>
</dbReference>
<feature type="compositionally biased region" description="Acidic residues" evidence="1">
    <location>
        <begin position="159"/>
        <end position="169"/>
    </location>
</feature>
<keyword evidence="2" id="KW-0812">Transmembrane</keyword>
<evidence type="ECO:0000259" key="3">
    <source>
        <dbReference type="Pfam" id="PF10260"/>
    </source>
</evidence>
<dbReference type="EMBL" id="CAADRA010006037">
    <property type="protein sequence ID" value="VFT93758.1"/>
    <property type="molecule type" value="Genomic_DNA"/>
</dbReference>
<proteinExistence type="predicted"/>
<reference evidence="4" key="2">
    <citation type="submission" date="2019-06" db="EMBL/GenBank/DDBJ databases">
        <title>Genomics analysis of Aphanomyces spp. identifies a new class of oomycete effector associated with host adaptation.</title>
        <authorList>
            <person name="Gaulin E."/>
        </authorList>
    </citation>
    <scope>NUCLEOTIDE SEQUENCE</scope>
    <source>
        <strain evidence="4">CBS 578.67</strain>
    </source>
</reference>
<accession>A0A485L6R4</accession>
<keyword evidence="2" id="KW-0472">Membrane</keyword>
<evidence type="ECO:0000256" key="2">
    <source>
        <dbReference type="SAM" id="Phobius"/>
    </source>
</evidence>
<dbReference type="AlphaFoldDB" id="A0A485L6R4"/>
<reference evidence="5 6" key="1">
    <citation type="submission" date="2019-03" db="EMBL/GenBank/DDBJ databases">
        <authorList>
            <person name="Gaulin E."/>
            <person name="Dumas B."/>
        </authorList>
    </citation>
    <scope>NUCLEOTIDE SEQUENCE [LARGE SCALE GENOMIC DNA]</scope>
    <source>
        <strain evidence="5">CBS 568.67</strain>
    </source>
</reference>
<sequence>MGYDGFVEAVTPFIPPFMRVNAQTLEEIKTMCPSKRQLQGLLTWTTLRYTIYFAIWVYGLVLSGEGEMVTLYVIATLFVGIIVNLGDKDKDSVGVDEDGNAVPIPSAYSVFNARNQRLAGQLTTEHFEQQIRNRGPLHDDDDEEDALMPAGVPRNDTVADVDDDDDDADLREAIRRSLQDNTSTARRAKGKDRKKTKSRT</sequence>
<evidence type="ECO:0000256" key="1">
    <source>
        <dbReference type="SAM" id="MobiDB-lite"/>
    </source>
</evidence>
<dbReference type="PANTHER" id="PTHR13527">
    <property type="entry name" value="SAYSVFN DOMAIN-CONTAINING PROTEIN 1"/>
    <property type="match status" value="1"/>
</dbReference>
<evidence type="ECO:0000313" key="6">
    <source>
        <dbReference type="Proteomes" id="UP000332933"/>
    </source>
</evidence>
<keyword evidence="2" id="KW-1133">Transmembrane helix</keyword>
<name>A0A485L6R4_9STRA</name>
<feature type="transmembrane region" description="Helical" evidence="2">
    <location>
        <begin position="41"/>
        <end position="62"/>
    </location>
</feature>
<feature type="compositionally biased region" description="Basic residues" evidence="1">
    <location>
        <begin position="186"/>
        <end position="200"/>
    </location>
</feature>
<protein>
    <submittedName>
        <fullName evidence="5">Aste57867_16997 protein</fullName>
    </submittedName>
</protein>
<organism evidence="5 6">
    <name type="scientific">Aphanomyces stellatus</name>
    <dbReference type="NCBI Taxonomy" id="120398"/>
    <lineage>
        <taxon>Eukaryota</taxon>
        <taxon>Sar</taxon>
        <taxon>Stramenopiles</taxon>
        <taxon>Oomycota</taxon>
        <taxon>Saprolegniomycetes</taxon>
        <taxon>Saprolegniales</taxon>
        <taxon>Verrucalvaceae</taxon>
        <taxon>Aphanomyces</taxon>
    </lineage>
</organism>
<gene>
    <name evidence="5" type="primary">Aste57867_16997</name>
    <name evidence="4" type="ORF">As57867_016939</name>
    <name evidence="5" type="ORF">ASTE57867_16997</name>
</gene>
<keyword evidence="6" id="KW-1185">Reference proteome</keyword>
<dbReference type="PANTHER" id="PTHR13527:SF0">
    <property type="entry name" value="SAYSVFN DOMAIN-CONTAINING PROTEIN 1"/>
    <property type="match status" value="1"/>
</dbReference>
<dbReference type="OrthoDB" id="71310at2759"/>
<dbReference type="InterPro" id="IPR039159">
    <property type="entry name" value="SAYSD1"/>
</dbReference>
<feature type="region of interest" description="Disordered" evidence="1">
    <location>
        <begin position="134"/>
        <end position="200"/>
    </location>
</feature>